<dbReference type="InterPro" id="IPR022163">
    <property type="entry name" value="GTP_CH_N"/>
</dbReference>
<organism evidence="2 3">
    <name type="scientific">Marasmiellus scandens</name>
    <dbReference type="NCBI Taxonomy" id="2682957"/>
    <lineage>
        <taxon>Eukaryota</taxon>
        <taxon>Fungi</taxon>
        <taxon>Dikarya</taxon>
        <taxon>Basidiomycota</taxon>
        <taxon>Agaricomycotina</taxon>
        <taxon>Agaricomycetes</taxon>
        <taxon>Agaricomycetidae</taxon>
        <taxon>Agaricales</taxon>
        <taxon>Marasmiineae</taxon>
        <taxon>Omphalotaceae</taxon>
        <taxon>Marasmiellus</taxon>
    </lineage>
</organism>
<dbReference type="PANTHER" id="PTHR47259">
    <property type="match status" value="1"/>
</dbReference>
<protein>
    <recommendedName>
        <fullName evidence="1">GTP cyclohydrolase N-terminal domain-containing protein</fullName>
    </recommendedName>
</protein>
<sequence length="136" mass="14911">MSSAVSPPPDIQNWLLQTREDALPRPCPILLTTYPDQHGIHPYQLSWFSSPSTRGPVICSRPPSFIKLPNATGARSSSYSIHRALSIGMGTLDPNHRPDYILTSPPFEAPPNEARLPKFSDEGGCSLKRQAGCIQC</sequence>
<name>A0ABR1JPI7_9AGAR</name>
<reference evidence="2 3" key="1">
    <citation type="submission" date="2024-01" db="EMBL/GenBank/DDBJ databases">
        <title>A draft genome for the cacao thread blight pathogen Marasmiellus scandens.</title>
        <authorList>
            <person name="Baruah I.K."/>
            <person name="Leung J."/>
            <person name="Bukari Y."/>
            <person name="Amoako-Attah I."/>
            <person name="Meinhardt L.W."/>
            <person name="Bailey B.A."/>
            <person name="Cohen S.P."/>
        </authorList>
    </citation>
    <scope>NUCLEOTIDE SEQUENCE [LARGE SCALE GENOMIC DNA]</scope>
    <source>
        <strain evidence="2 3">GH-19</strain>
    </source>
</reference>
<dbReference type="EMBL" id="JBANRG010000011">
    <property type="protein sequence ID" value="KAK7462169.1"/>
    <property type="molecule type" value="Genomic_DNA"/>
</dbReference>
<evidence type="ECO:0000313" key="2">
    <source>
        <dbReference type="EMBL" id="KAK7462169.1"/>
    </source>
</evidence>
<dbReference type="Proteomes" id="UP001498398">
    <property type="component" value="Unassembled WGS sequence"/>
</dbReference>
<gene>
    <name evidence="2" type="ORF">VKT23_007772</name>
</gene>
<proteinExistence type="predicted"/>
<dbReference type="PANTHER" id="PTHR47259:SF2">
    <property type="entry name" value="URACIL-REGULATED PROTEIN 1"/>
    <property type="match status" value="1"/>
</dbReference>
<comment type="caution">
    <text evidence="2">The sequence shown here is derived from an EMBL/GenBank/DDBJ whole genome shotgun (WGS) entry which is preliminary data.</text>
</comment>
<accession>A0ABR1JPI7</accession>
<dbReference type="Pfam" id="PF12471">
    <property type="entry name" value="GTP_CH_N"/>
    <property type="match status" value="1"/>
</dbReference>
<feature type="domain" description="GTP cyclohydrolase N-terminal" evidence="1">
    <location>
        <begin position="29"/>
        <end position="114"/>
    </location>
</feature>
<keyword evidence="3" id="KW-1185">Reference proteome</keyword>
<evidence type="ECO:0000313" key="3">
    <source>
        <dbReference type="Proteomes" id="UP001498398"/>
    </source>
</evidence>
<evidence type="ECO:0000259" key="1">
    <source>
        <dbReference type="Pfam" id="PF12471"/>
    </source>
</evidence>